<keyword evidence="1" id="KW-0472">Membrane</keyword>
<reference evidence="2" key="1">
    <citation type="submission" date="2020-05" db="EMBL/GenBank/DDBJ databases">
        <title>Complete genome sequence of Pseudomonas sp. Sm006.</title>
        <authorList>
            <person name="Takeuchi K."/>
            <person name="Someya N."/>
        </authorList>
    </citation>
    <scope>NUCLEOTIDE SEQUENCE</scope>
    <source>
        <strain evidence="2">Sm006</strain>
    </source>
</reference>
<sequence>MATAIHYAPMCTILLSGRLARLFGREHHRQLDGGTTWEAFSALRNTIPGFRQEIERAARSGQRYAIFRNRRNVAEGEFDLAGTREIRIVPVLAGSKRGGVLQTIIGAVLIVIGVVMSPFTGGGSMFLTQIGAALMIGGVIQMLSPQAKGLKGRRDTENQPSYAFGGPVNTTAMGNPVGLGYGKRRIGGAIVSAGIWAEDIA</sequence>
<proteinExistence type="predicted"/>
<keyword evidence="3" id="KW-1185">Reference proteome</keyword>
<accession>A0ABM7LES6</accession>
<dbReference type="EMBL" id="AP023081">
    <property type="protein sequence ID" value="BCD88068.1"/>
    <property type="molecule type" value="Genomic_DNA"/>
</dbReference>
<protein>
    <submittedName>
        <fullName evidence="2">Tail assembly protein</fullName>
    </submittedName>
</protein>
<gene>
    <name evidence="2" type="primary">I</name>
    <name evidence="2" type="ORF">PSm6_44750</name>
</gene>
<dbReference type="Proteomes" id="UP001064896">
    <property type="component" value="Chromosome"/>
</dbReference>
<evidence type="ECO:0000313" key="3">
    <source>
        <dbReference type="Proteomes" id="UP001064896"/>
    </source>
</evidence>
<feature type="transmembrane region" description="Helical" evidence="1">
    <location>
        <begin position="100"/>
        <end position="119"/>
    </location>
</feature>
<evidence type="ECO:0000256" key="1">
    <source>
        <dbReference type="SAM" id="Phobius"/>
    </source>
</evidence>
<evidence type="ECO:0000313" key="2">
    <source>
        <dbReference type="EMBL" id="BCD88068.1"/>
    </source>
</evidence>
<keyword evidence="1" id="KW-1133">Transmembrane helix</keyword>
<dbReference type="RefSeq" id="WP_265168259.1">
    <property type="nucleotide sequence ID" value="NZ_AP023081.1"/>
</dbReference>
<feature type="transmembrane region" description="Helical" evidence="1">
    <location>
        <begin position="125"/>
        <end position="144"/>
    </location>
</feature>
<keyword evidence="1" id="KW-0812">Transmembrane</keyword>
<name>A0ABM7LES6_9PSED</name>
<organism evidence="2 3">
    <name type="scientific">Pseudomonas solani</name>
    <dbReference type="NCBI Taxonomy" id="2731552"/>
    <lineage>
        <taxon>Bacteria</taxon>
        <taxon>Pseudomonadati</taxon>
        <taxon>Pseudomonadota</taxon>
        <taxon>Gammaproteobacteria</taxon>
        <taxon>Pseudomonadales</taxon>
        <taxon>Pseudomonadaceae</taxon>
        <taxon>Pseudomonas</taxon>
    </lineage>
</organism>